<dbReference type="Proteomes" id="UP001295740">
    <property type="component" value="Unassembled WGS sequence"/>
</dbReference>
<dbReference type="EMBL" id="CAUWAG010000007">
    <property type="protein sequence ID" value="CAJ2505705.1"/>
    <property type="molecule type" value="Genomic_DNA"/>
</dbReference>
<comment type="caution">
    <text evidence="1">The sequence shown here is derived from an EMBL/GenBank/DDBJ whole genome shotgun (WGS) entry which is preliminary data.</text>
</comment>
<dbReference type="InterPro" id="IPR039470">
    <property type="entry name" value="Nuc_deoxyri_tr2"/>
</dbReference>
<gene>
    <name evidence="1" type="ORF">KHLLAP_LOCUS6173</name>
</gene>
<accession>A0AAI8VIT3</accession>
<sequence>MVPGCGLLRGADRRPFGVQSISKPVPSDQILSYRQCTNQHTSFNLMPETMQTTTPKSQVIYAPAREAIRGVKSIFLAGTTAKTKPDDRDWREVLSESLADTPVTILNPYRGDWDSTWREDIAFAPYREQVEWELDMQEAADIIVVFFHPDTQAPISLLELGLSARSGKCIVSCPEGYLKRGNVQIVCQRFGVEMVESVDELRDAILRRLPDDFTRTA</sequence>
<dbReference type="Gene3D" id="3.40.50.450">
    <property type="match status" value="1"/>
</dbReference>
<evidence type="ECO:0000313" key="1">
    <source>
        <dbReference type="EMBL" id="CAJ2505705.1"/>
    </source>
</evidence>
<keyword evidence="2" id="KW-1185">Reference proteome</keyword>
<name>A0AAI8VIT3_9PEZI</name>
<dbReference type="AlphaFoldDB" id="A0AAI8VIT3"/>
<evidence type="ECO:0000313" key="2">
    <source>
        <dbReference type="Proteomes" id="UP001295740"/>
    </source>
</evidence>
<dbReference type="Pfam" id="PF15891">
    <property type="entry name" value="Nuc_deoxyri_tr2"/>
    <property type="match status" value="1"/>
</dbReference>
<proteinExistence type="predicted"/>
<organism evidence="1 2">
    <name type="scientific">Anthostomella pinea</name>
    <dbReference type="NCBI Taxonomy" id="933095"/>
    <lineage>
        <taxon>Eukaryota</taxon>
        <taxon>Fungi</taxon>
        <taxon>Dikarya</taxon>
        <taxon>Ascomycota</taxon>
        <taxon>Pezizomycotina</taxon>
        <taxon>Sordariomycetes</taxon>
        <taxon>Xylariomycetidae</taxon>
        <taxon>Xylariales</taxon>
        <taxon>Xylariaceae</taxon>
        <taxon>Anthostomella</taxon>
    </lineage>
</organism>
<protein>
    <submittedName>
        <fullName evidence="1">Uu.00g130990.m01.CDS01</fullName>
    </submittedName>
</protein>
<reference evidence="1" key="1">
    <citation type="submission" date="2023-10" db="EMBL/GenBank/DDBJ databases">
        <authorList>
            <person name="Hackl T."/>
        </authorList>
    </citation>
    <scope>NUCLEOTIDE SEQUENCE</scope>
</reference>